<dbReference type="Pfam" id="PF00326">
    <property type="entry name" value="Peptidase_S9"/>
    <property type="match status" value="1"/>
</dbReference>
<name>A0A4R6UHA3_9GAMM</name>
<dbReference type="Gene3D" id="3.40.50.1820">
    <property type="entry name" value="alpha/beta hydrolase"/>
    <property type="match status" value="1"/>
</dbReference>
<feature type="domain" description="Peptidase S9 prolyl oligopeptidase catalytic" evidence="3">
    <location>
        <begin position="443"/>
        <end position="652"/>
    </location>
</feature>
<feature type="chain" id="PRO_5020266563" evidence="2">
    <location>
        <begin position="18"/>
        <end position="655"/>
    </location>
</feature>
<evidence type="ECO:0000259" key="3">
    <source>
        <dbReference type="Pfam" id="PF00326"/>
    </source>
</evidence>
<comment type="caution">
    <text evidence="4">The sequence shown here is derived from an EMBL/GenBank/DDBJ whole genome shotgun (WGS) entry which is preliminary data.</text>
</comment>
<dbReference type="InterPro" id="IPR029058">
    <property type="entry name" value="AB_hydrolase_fold"/>
</dbReference>
<keyword evidence="2" id="KW-0732">Signal</keyword>
<evidence type="ECO:0000256" key="1">
    <source>
        <dbReference type="ARBA" id="ARBA00022801"/>
    </source>
</evidence>
<dbReference type="EMBL" id="SNYM01000014">
    <property type="protein sequence ID" value="TDQ46230.1"/>
    <property type="molecule type" value="Genomic_DNA"/>
</dbReference>
<evidence type="ECO:0000313" key="5">
    <source>
        <dbReference type="Proteomes" id="UP000295375"/>
    </source>
</evidence>
<dbReference type="PANTHER" id="PTHR42776:SF27">
    <property type="entry name" value="DIPEPTIDYL PEPTIDASE FAMILY MEMBER 6"/>
    <property type="match status" value="1"/>
</dbReference>
<organism evidence="4 5">
    <name type="scientific">Permianibacter aggregans</name>
    <dbReference type="NCBI Taxonomy" id="1510150"/>
    <lineage>
        <taxon>Bacteria</taxon>
        <taxon>Pseudomonadati</taxon>
        <taxon>Pseudomonadota</taxon>
        <taxon>Gammaproteobacteria</taxon>
        <taxon>Pseudomonadales</taxon>
        <taxon>Pseudomonadaceae</taxon>
        <taxon>Permianibacter</taxon>
    </lineage>
</organism>
<dbReference type="SUPFAM" id="SSF82171">
    <property type="entry name" value="DPP6 N-terminal domain-like"/>
    <property type="match status" value="1"/>
</dbReference>
<sequence length="655" mass="73965">MKKWLMLLAFLLANVCAAETGENLPTRDELIKLLTQPGSLRQITLSPDGKHFAAVVTVDGKEVLGILRRDRMEVVSKMSFRGDEVVDRIRWANNERVLVTNAIKLSRLDQKIKTGELYAVNVDGKRGKQLFGYRMQQSGRASRVPTAASHDVLSLKTEDPNEILIGVYSWSDHEDGGVSYVANLNIHNGRVGNVIRAPVRDARFIADKEGNIKFAVGADKNNVEQFFIRDTEKQEWRQISNNEAGYEFIPIGYDQVQQLAYGLSREEADTLGIYHYDARTGEKKLLYRNERIDPRFEDLQFSPDGELLWIDIADGRRETHYVNPHHSLSALHKGLVNAFPGQLVELTSMTADGKELLVYVHAANDPGVYFLVNTETRKADFLVEPAKHIQPSMLADVQPIRFKARDDVEINGYLTKPKHAKMPVPMVVLIHGGPHQPGTEVRWEYDPEVQIFASQGYAVLQVNFRGSYGFGENYQTSGYRQWGRLMQNDVTDATKWAIAEGIADPNRIGIYGASHGGYSAMMGLITAPELYRCGIMFVGVSDLALMHEEGDIPERRSGRAYLDEVIGNDIDELEQWSPAHRAAEIQAPVFILHGGKDDRVPIEHAERLEKALKKAGKSVETLYYPFETHGFHDHEHRIEAYKRMLAFFDKHLLAQ</sequence>
<dbReference type="GO" id="GO:0006508">
    <property type="term" value="P:proteolysis"/>
    <property type="evidence" value="ECO:0007669"/>
    <property type="project" value="InterPro"/>
</dbReference>
<dbReference type="GO" id="GO:0004252">
    <property type="term" value="F:serine-type endopeptidase activity"/>
    <property type="evidence" value="ECO:0007669"/>
    <property type="project" value="TreeGrafter"/>
</dbReference>
<protein>
    <submittedName>
        <fullName evidence="4">Dipeptidyl aminopeptidase/acylaminoacyl peptidase</fullName>
    </submittedName>
</protein>
<feature type="signal peptide" evidence="2">
    <location>
        <begin position="1"/>
        <end position="17"/>
    </location>
</feature>
<dbReference type="InterPro" id="IPR001375">
    <property type="entry name" value="Peptidase_S9_cat"/>
</dbReference>
<accession>A0A4R6UHA3</accession>
<dbReference type="RefSeq" id="WP_157591334.1">
    <property type="nucleotide sequence ID" value="NZ_CP037953.1"/>
</dbReference>
<keyword evidence="4" id="KW-0645">Protease</keyword>
<keyword evidence="1" id="KW-0378">Hydrolase</keyword>
<proteinExistence type="predicted"/>
<gene>
    <name evidence="4" type="ORF">EV696_11415</name>
</gene>
<evidence type="ECO:0000313" key="4">
    <source>
        <dbReference type="EMBL" id="TDQ46230.1"/>
    </source>
</evidence>
<dbReference type="AlphaFoldDB" id="A0A4R6UHA3"/>
<reference evidence="4 5" key="1">
    <citation type="submission" date="2019-03" db="EMBL/GenBank/DDBJ databases">
        <title>Genomic Encyclopedia of Type Strains, Phase IV (KMG-IV): sequencing the most valuable type-strain genomes for metagenomic binning, comparative biology and taxonomic classification.</title>
        <authorList>
            <person name="Goeker M."/>
        </authorList>
    </citation>
    <scope>NUCLEOTIDE SEQUENCE [LARGE SCALE GENOMIC DNA]</scope>
    <source>
        <strain evidence="4 5">DSM 103792</strain>
    </source>
</reference>
<keyword evidence="4" id="KW-0031">Aminopeptidase</keyword>
<dbReference type="Proteomes" id="UP000295375">
    <property type="component" value="Unassembled WGS sequence"/>
</dbReference>
<dbReference type="SUPFAM" id="SSF53474">
    <property type="entry name" value="alpha/beta-Hydrolases"/>
    <property type="match status" value="1"/>
</dbReference>
<dbReference type="PANTHER" id="PTHR42776">
    <property type="entry name" value="SERINE PEPTIDASE S9 FAMILY MEMBER"/>
    <property type="match status" value="1"/>
</dbReference>
<keyword evidence="5" id="KW-1185">Reference proteome</keyword>
<evidence type="ECO:0000256" key="2">
    <source>
        <dbReference type="SAM" id="SignalP"/>
    </source>
</evidence>
<dbReference type="GO" id="GO:0004177">
    <property type="term" value="F:aminopeptidase activity"/>
    <property type="evidence" value="ECO:0007669"/>
    <property type="project" value="UniProtKB-KW"/>
</dbReference>